<feature type="chain" id="PRO_5029717654" description="Substrate import-associated zinc metallohydrolase lipoprotein" evidence="1">
    <location>
        <begin position="25"/>
        <end position="286"/>
    </location>
</feature>
<sequence>MKTKNNLFKIVTILLISVMISCSSDDKLTSSQLPDSNPENSALDNWIDTNYVNPYNIAVYYSWNQNKVDNNRFLFPPFQNKVQPVLEIVKTIWLDSYTELGGPDFVKKIAPREIVLVGGINLNTTGTVTLGLAEAGQRITLFETDNVNKKDRENVQRFIATIQHEYIHILNQTKPFNEQAFEKITPAGYTTNWYATPIEQAREEGFITDYARASVIEDFAEMASIMLTYSKDEYQNILDSIVSDKAYFDIKAKEALVVSYFKQAFNIDFYALRDAAERNTDKVVND</sequence>
<dbReference type="RefSeq" id="WP_151106581.1">
    <property type="nucleotide sequence ID" value="NZ_WAEM01000002.1"/>
</dbReference>
<dbReference type="AlphaFoldDB" id="A0A7J5AG66"/>
<proteinExistence type="predicted"/>
<feature type="signal peptide" evidence="1">
    <location>
        <begin position="1"/>
        <end position="24"/>
    </location>
</feature>
<comment type="caution">
    <text evidence="2">The sequence shown here is derived from an EMBL/GenBank/DDBJ whole genome shotgun (WGS) entry which is preliminary data.</text>
</comment>
<dbReference type="Gene3D" id="3.40.390.70">
    <property type="match status" value="1"/>
</dbReference>
<keyword evidence="3" id="KW-1185">Reference proteome</keyword>
<organism evidence="2 3">
    <name type="scientific">Flavobacterium luteum</name>
    <dbReference type="NCBI Taxonomy" id="2026654"/>
    <lineage>
        <taxon>Bacteria</taxon>
        <taxon>Pseudomonadati</taxon>
        <taxon>Bacteroidota</taxon>
        <taxon>Flavobacteriia</taxon>
        <taxon>Flavobacteriales</taxon>
        <taxon>Flavobacteriaceae</taxon>
        <taxon>Flavobacterium</taxon>
    </lineage>
</organism>
<dbReference type="InterPro" id="IPR030890">
    <property type="entry name" value="LP_HExxH_w_TonB"/>
</dbReference>
<keyword evidence="1" id="KW-0732">Signal</keyword>
<protein>
    <recommendedName>
        <fullName evidence="4">Substrate import-associated zinc metallohydrolase lipoprotein</fullName>
    </recommendedName>
</protein>
<dbReference type="PROSITE" id="PS51257">
    <property type="entry name" value="PROKAR_LIPOPROTEIN"/>
    <property type="match status" value="1"/>
</dbReference>
<name>A0A7J5AG66_9FLAO</name>
<dbReference type="NCBIfam" id="TIGR04549">
    <property type="entry name" value="LP_HExxH_w_tonB"/>
    <property type="match status" value="1"/>
</dbReference>
<evidence type="ECO:0000256" key="1">
    <source>
        <dbReference type="SAM" id="SignalP"/>
    </source>
</evidence>
<dbReference type="EMBL" id="WAEM01000002">
    <property type="protein sequence ID" value="KAB1156586.1"/>
    <property type="molecule type" value="Genomic_DNA"/>
</dbReference>
<dbReference type="Proteomes" id="UP000490922">
    <property type="component" value="Unassembled WGS sequence"/>
</dbReference>
<evidence type="ECO:0008006" key="4">
    <source>
        <dbReference type="Google" id="ProtNLM"/>
    </source>
</evidence>
<reference evidence="2 3" key="1">
    <citation type="submission" date="2019-09" db="EMBL/GenBank/DDBJ databases">
        <title>Flavobacterium sp. nov., isolated from glacier ice.</title>
        <authorList>
            <person name="Liu Q."/>
        </authorList>
    </citation>
    <scope>NUCLEOTIDE SEQUENCE [LARGE SCALE GENOMIC DNA]</scope>
    <source>
        <strain evidence="2 3">NBRC 112527</strain>
    </source>
</reference>
<evidence type="ECO:0000313" key="2">
    <source>
        <dbReference type="EMBL" id="KAB1156586.1"/>
    </source>
</evidence>
<dbReference type="Pfam" id="PF15890">
    <property type="entry name" value="Peptidase_Mx1"/>
    <property type="match status" value="1"/>
</dbReference>
<gene>
    <name evidence="2" type="ORF">F6464_04330</name>
</gene>
<accession>A0A7J5AG66</accession>
<dbReference type="OrthoDB" id="1113652at2"/>
<evidence type="ECO:0000313" key="3">
    <source>
        <dbReference type="Proteomes" id="UP000490922"/>
    </source>
</evidence>